<protein>
    <submittedName>
        <fullName evidence="1">Uncharacterized protein</fullName>
    </submittedName>
</protein>
<dbReference type="AlphaFoldDB" id="A0A0L6JP64"/>
<sequence>MGNLIKDFWTYKDYYGVCEVVSGSLEYRSVESKKETRVEKALNYTFSNKKKVVSHWTIQKYNTYLNKKRKTNRTENESSYYPMFFEFEPKMKDDGSNEFKEQYKEMITEAYLMATFLIYEKGVEEEDLLILLNNHRSVYIMINPVSYSLKPATDLYKIYREMYNIISEEICLKYIDSTLYKYNGLMKTPNSWYNGGYVVPVTYTELGDLRTDIELKSQLTWKKRSLDHDVPGKLSPTLCKIYETAKLKIRGESIKESRPSENSNKNNVVYLNSSNTNRSCVEYILENDIEVGHRNYALVSVAYHYKSMGYTIDQVFNILQELAQKWGMEDTGKDIMAKVKSIFRGTKKFACESAQAYLCLEKGLCEKCKYNPFKEKKKEDKNTKFKLQKVLVDELWENKASTRHYIALLQLARNSLFNRWFVPEAEGFTTRTMKELCKLSQNLIFSKNGDSVMVYNKLSESNKERFCLVLNEFLDSGEYITLEDQLKHYLRLLFTGYKTRGKYVQTRVGKERIKELLDYATENAVYKLIKKLVDLGLAVFKDGKLFSLYFKSYKVVEVSEYKEDKAVSQKREQKSVDKSIKVSGESFVAPVLGEVLKMVLPDLSPDTG</sequence>
<dbReference type="Proteomes" id="UP000036923">
    <property type="component" value="Unassembled WGS sequence"/>
</dbReference>
<dbReference type="RefSeq" id="WP_036945578.1">
    <property type="nucleotide sequence ID" value="NZ_JQKC01000059.1"/>
</dbReference>
<evidence type="ECO:0000313" key="1">
    <source>
        <dbReference type="EMBL" id="KNY27573.1"/>
    </source>
</evidence>
<dbReference type="EMBL" id="LGTC01000001">
    <property type="protein sequence ID" value="KNY27573.1"/>
    <property type="molecule type" value="Genomic_DNA"/>
</dbReference>
<dbReference type="eggNOG" id="ENOG5032TE2">
    <property type="taxonomic scope" value="Bacteria"/>
</dbReference>
<proteinExistence type="predicted"/>
<evidence type="ECO:0000313" key="2">
    <source>
        <dbReference type="Proteomes" id="UP000036923"/>
    </source>
</evidence>
<name>A0A0L6JP64_9FIRM</name>
<accession>A0A0L6JP64</accession>
<organism evidence="1 2">
    <name type="scientific">Pseudobacteroides cellulosolvens ATCC 35603 = DSM 2933</name>
    <dbReference type="NCBI Taxonomy" id="398512"/>
    <lineage>
        <taxon>Bacteria</taxon>
        <taxon>Bacillati</taxon>
        <taxon>Bacillota</taxon>
        <taxon>Clostridia</taxon>
        <taxon>Eubacteriales</taxon>
        <taxon>Oscillospiraceae</taxon>
        <taxon>Pseudobacteroides</taxon>
    </lineage>
</organism>
<comment type="caution">
    <text evidence="1">The sequence shown here is derived from an EMBL/GenBank/DDBJ whole genome shotgun (WGS) entry which is preliminary data.</text>
</comment>
<gene>
    <name evidence="1" type="ORF">Bccel_2844</name>
</gene>
<keyword evidence="2" id="KW-1185">Reference proteome</keyword>
<reference evidence="2" key="1">
    <citation type="submission" date="2015-07" db="EMBL/GenBank/DDBJ databases">
        <title>Near-Complete Genome Sequence of the Cellulolytic Bacterium Bacteroides (Pseudobacteroides) cellulosolvens ATCC 35603.</title>
        <authorList>
            <person name="Dassa B."/>
            <person name="Utturkar S.M."/>
            <person name="Klingeman D.M."/>
            <person name="Hurt R.A."/>
            <person name="Keller M."/>
            <person name="Xu J."/>
            <person name="Reddy Y.H.K."/>
            <person name="Borovok I."/>
            <person name="Grinberg I.R."/>
            <person name="Lamed R."/>
            <person name="Zhivin O."/>
            <person name="Bayer E.A."/>
            <person name="Brown S.D."/>
        </authorList>
    </citation>
    <scope>NUCLEOTIDE SEQUENCE [LARGE SCALE GENOMIC DNA]</scope>
    <source>
        <strain evidence="2">DSM 2933</strain>
    </source>
</reference>
<dbReference type="PATRIC" id="fig|398512.5.peg.2979"/>